<evidence type="ECO:0000313" key="2">
    <source>
        <dbReference type="Proteomes" id="UP000295375"/>
    </source>
</evidence>
<reference evidence="1 2" key="1">
    <citation type="submission" date="2019-03" db="EMBL/GenBank/DDBJ databases">
        <title>Genomic Encyclopedia of Type Strains, Phase IV (KMG-IV): sequencing the most valuable type-strain genomes for metagenomic binning, comparative biology and taxonomic classification.</title>
        <authorList>
            <person name="Goeker M."/>
        </authorList>
    </citation>
    <scope>NUCLEOTIDE SEQUENCE [LARGE SCALE GENOMIC DNA]</scope>
    <source>
        <strain evidence="1 2">DSM 103792</strain>
    </source>
</reference>
<comment type="caution">
    <text evidence="1">The sequence shown here is derived from an EMBL/GenBank/DDBJ whole genome shotgun (WGS) entry which is preliminary data.</text>
</comment>
<organism evidence="1 2">
    <name type="scientific">Permianibacter aggregans</name>
    <dbReference type="NCBI Taxonomy" id="1510150"/>
    <lineage>
        <taxon>Bacteria</taxon>
        <taxon>Pseudomonadati</taxon>
        <taxon>Pseudomonadota</taxon>
        <taxon>Gammaproteobacteria</taxon>
        <taxon>Pseudomonadales</taxon>
        <taxon>Pseudomonadaceae</taxon>
        <taxon>Permianibacter</taxon>
    </lineage>
</organism>
<dbReference type="RefSeq" id="WP_133592998.1">
    <property type="nucleotide sequence ID" value="NZ_CP037953.1"/>
</dbReference>
<name>A0A4R6UIX8_9GAMM</name>
<accession>A0A4R6UIX8</accession>
<sequence length="162" mass="18069">MFSFIAFPALSILSMRVRPYLLLALLTYLWCATGIDRLASWSSVMNSEPAGAVIVMTEQARQLVIHHVGHQDRHEPNLEADVDAHAEDVAHTHADHVVTYCDDDSNQATPAKDLNLCQDTATAVPLPILLAFATDTPYHAPQLEQVKRRTTIEFVRTVRLLI</sequence>
<evidence type="ECO:0000313" key="1">
    <source>
        <dbReference type="EMBL" id="TDQ44985.1"/>
    </source>
</evidence>
<gene>
    <name evidence="1" type="ORF">EV696_12241</name>
</gene>
<proteinExistence type="predicted"/>
<dbReference type="Proteomes" id="UP000295375">
    <property type="component" value="Unassembled WGS sequence"/>
</dbReference>
<dbReference type="EMBL" id="SNYM01000022">
    <property type="protein sequence ID" value="TDQ44985.1"/>
    <property type="molecule type" value="Genomic_DNA"/>
</dbReference>
<dbReference type="AlphaFoldDB" id="A0A4R6UIX8"/>
<protein>
    <submittedName>
        <fullName evidence="1">Uncharacterized protein</fullName>
    </submittedName>
</protein>
<keyword evidence="2" id="KW-1185">Reference proteome</keyword>